<accession>A0A1D8GN75</accession>
<dbReference type="PANTHER" id="PTHR32432:SF3">
    <property type="entry name" value="ETHANOLAMINE UTILIZATION PROTEIN EUTJ"/>
    <property type="match status" value="1"/>
</dbReference>
<keyword evidence="4" id="KW-1185">Reference proteome</keyword>
<dbReference type="PANTHER" id="PTHR32432">
    <property type="entry name" value="CELL DIVISION PROTEIN FTSA-RELATED"/>
    <property type="match status" value="1"/>
</dbReference>
<dbReference type="GO" id="GO:0003723">
    <property type="term" value="F:RNA binding"/>
    <property type="evidence" value="ECO:0007669"/>
    <property type="project" value="UniProtKB-KW"/>
</dbReference>
<dbReference type="EMBL" id="CP017269">
    <property type="protein sequence ID" value="AOT72368.1"/>
    <property type="molecule type" value="Genomic_DNA"/>
</dbReference>
<dbReference type="OrthoDB" id="9768127at2"/>
<feature type="domain" description="SHS2" evidence="2">
    <location>
        <begin position="15"/>
        <end position="212"/>
    </location>
</feature>
<evidence type="ECO:0000256" key="1">
    <source>
        <dbReference type="PROSITE-ProRule" id="PRU00182"/>
    </source>
</evidence>
<dbReference type="InterPro" id="IPR050696">
    <property type="entry name" value="FtsA/MreB"/>
</dbReference>
<dbReference type="PROSITE" id="PS50889">
    <property type="entry name" value="S4"/>
    <property type="match status" value="1"/>
</dbReference>
<dbReference type="AlphaFoldDB" id="A0A1D8GN75"/>
<evidence type="ECO:0000313" key="3">
    <source>
        <dbReference type="EMBL" id="AOT72368.1"/>
    </source>
</evidence>
<reference evidence="3 4" key="1">
    <citation type="submission" date="2016-09" db="EMBL/GenBank/DDBJ databases">
        <title>Genomic analysis reveals versatility of anaerobic energy metabolism of Geosporobacter ferrireducens IRF9 of phylum Firmicutes.</title>
        <authorList>
            <person name="Kim S.-J."/>
        </authorList>
    </citation>
    <scope>NUCLEOTIDE SEQUENCE [LARGE SCALE GENOMIC DNA]</scope>
    <source>
        <strain evidence="3 4">IRF9</strain>
    </source>
</reference>
<name>A0A1D8GN75_9FIRM</name>
<proteinExistence type="predicted"/>
<dbReference type="STRING" id="1424294.Gferi_24150"/>
<evidence type="ECO:0000313" key="4">
    <source>
        <dbReference type="Proteomes" id="UP000095743"/>
    </source>
</evidence>
<dbReference type="InterPro" id="IPR003494">
    <property type="entry name" value="SHS2_FtsA"/>
</dbReference>
<gene>
    <name evidence="3" type="ORF">Gferi_24150</name>
</gene>
<organism evidence="3 4">
    <name type="scientific">Geosporobacter ferrireducens</name>
    <dbReference type="NCBI Taxonomy" id="1424294"/>
    <lineage>
        <taxon>Bacteria</taxon>
        <taxon>Bacillati</taxon>
        <taxon>Bacillota</taxon>
        <taxon>Clostridia</taxon>
        <taxon>Peptostreptococcales</taxon>
        <taxon>Thermotaleaceae</taxon>
        <taxon>Geosporobacter</taxon>
    </lineage>
</organism>
<sequence length="684" mass="76579">MAEAGGQRISPHEVMFSLDIGTRNVVGVVGRWEEDQFTVIDVEVIEHPSRSMYDGQIHDIDKVAAVAECVKNNLEGRLGFSLRQVAIAAAGRALKTYQVHVSRELDITKTIDKRVIDSLEIEGIQKAQQALEHESADKDTKYYCVGYTVITYYLNDGIMTTLKGHRGDKIGADILATFLPHVVVDSLYGVMERIGLDVMNLTLEPIAAIHVAIPPKLRLLNLVLIDIGAGTSDIAITQDGTVVAYAMASVAGDEITEAIAKTFLLDFDSAEKLKITLNKKEKHHFSDIVGIPYEMTTSEIIERISDVIEGLAAEIAEKIINYNGKAPSAVFCIGGGSQIPTFTQHLANKLGLQKERVVVRGTEIIENIVFQCEKLEGPEFITPIGIGLIALKDREQDFIHIHVNETAIKLLNTKQMYVSDALIRIGYNARKLIGRRGKGLNYFVNGVQKVIAGEPGEAAKIFINGALGSLDTKIKNRDNIVIEPAFDGKDVRISLNELFMEAKTVQFNGLDFKLMGEPLINGKPAALNYIIQEGDQITYREIQHMDELLLRFQKKMELCRVFVNGEEVQSDYLLKDKDQIRIEEIEAEQEKDIIHCGADTEYKMENTIDQPKDDENHEILIYVNNEPILLNAAKKTPYIFVDVFNYIDFDRTKVQGILILKLNDQRANYTDLIQAGDRIEIYWE</sequence>
<dbReference type="CDD" id="cd24004">
    <property type="entry name" value="ASKHA_NBD_PilM-like"/>
    <property type="match status" value="1"/>
</dbReference>
<dbReference type="GO" id="GO:0051301">
    <property type="term" value="P:cell division"/>
    <property type="evidence" value="ECO:0007669"/>
    <property type="project" value="InterPro"/>
</dbReference>
<keyword evidence="1" id="KW-0694">RNA-binding</keyword>
<dbReference type="InterPro" id="IPR043129">
    <property type="entry name" value="ATPase_NBD"/>
</dbReference>
<evidence type="ECO:0000259" key="2">
    <source>
        <dbReference type="SMART" id="SM00842"/>
    </source>
</evidence>
<dbReference type="Proteomes" id="UP000095743">
    <property type="component" value="Chromosome"/>
</dbReference>
<dbReference type="Gene3D" id="3.30.420.40">
    <property type="match status" value="2"/>
</dbReference>
<dbReference type="SMART" id="SM00842">
    <property type="entry name" value="FtsA"/>
    <property type="match status" value="1"/>
</dbReference>
<dbReference type="Pfam" id="PF14450">
    <property type="entry name" value="FtsA"/>
    <property type="match status" value="1"/>
</dbReference>
<dbReference type="KEGG" id="gfe:Gferi_24150"/>
<dbReference type="SUPFAM" id="SSF53067">
    <property type="entry name" value="Actin-like ATPase domain"/>
    <property type="match status" value="2"/>
</dbReference>
<dbReference type="RefSeq" id="WP_069980677.1">
    <property type="nucleotide sequence ID" value="NZ_CP017269.1"/>
</dbReference>
<protein>
    <recommendedName>
        <fullName evidence="2">SHS2 domain-containing protein</fullName>
    </recommendedName>
</protein>